<feature type="transmembrane region" description="Helical" evidence="2">
    <location>
        <begin position="636"/>
        <end position="656"/>
    </location>
</feature>
<evidence type="ECO:0000313" key="3">
    <source>
        <dbReference type="EMBL" id="KMM66701.1"/>
    </source>
</evidence>
<dbReference type="GO" id="GO:0006511">
    <property type="term" value="P:ubiquitin-dependent protein catabolic process"/>
    <property type="evidence" value="ECO:0007669"/>
    <property type="project" value="TreeGrafter"/>
</dbReference>
<protein>
    <recommendedName>
        <fullName evidence="5">Ubiquitin-protein ligase</fullName>
    </recommendedName>
</protein>
<dbReference type="InterPro" id="IPR013083">
    <property type="entry name" value="Znf_RING/FYVE/PHD"/>
</dbReference>
<dbReference type="EMBL" id="DS268110">
    <property type="protein sequence ID" value="KMM66701.1"/>
    <property type="molecule type" value="Genomic_DNA"/>
</dbReference>
<feature type="region of interest" description="Disordered" evidence="1">
    <location>
        <begin position="752"/>
        <end position="809"/>
    </location>
</feature>
<evidence type="ECO:0000256" key="2">
    <source>
        <dbReference type="SAM" id="Phobius"/>
    </source>
</evidence>
<dbReference type="PANTHER" id="PTHR22696">
    <property type="entry name" value="E3 UBIQUITIN-PROTEIN LIGASE RNF26"/>
    <property type="match status" value="1"/>
</dbReference>
<evidence type="ECO:0000313" key="4">
    <source>
        <dbReference type="Proteomes" id="UP000054567"/>
    </source>
</evidence>
<dbReference type="PANTHER" id="PTHR22696:SF1">
    <property type="entry name" value="E3 UBIQUITIN-PROTEIN LIGASE RNF26"/>
    <property type="match status" value="1"/>
</dbReference>
<reference evidence="4" key="2">
    <citation type="journal article" date="2009" name="Genome Res.">
        <title>Comparative genomic analyses of the human fungal pathogens Coccidioides and their relatives.</title>
        <authorList>
            <person name="Sharpton T.J."/>
            <person name="Stajich J.E."/>
            <person name="Rounsley S.D."/>
            <person name="Gardner M.J."/>
            <person name="Wortman J.R."/>
            <person name="Jordar V.S."/>
            <person name="Maiti R."/>
            <person name="Kodira C.D."/>
            <person name="Neafsey D.E."/>
            <person name="Zeng Q."/>
            <person name="Hung C.-Y."/>
            <person name="McMahan C."/>
            <person name="Muszewska A."/>
            <person name="Grynberg M."/>
            <person name="Mandel M.A."/>
            <person name="Kellner E.M."/>
            <person name="Barker B.M."/>
            <person name="Galgiani J.N."/>
            <person name="Orbach M.J."/>
            <person name="Kirkland T.N."/>
            <person name="Cole G.T."/>
            <person name="Henn M.R."/>
            <person name="Birren B.W."/>
            <person name="Taylor J.W."/>
        </authorList>
    </citation>
    <scope>NUCLEOTIDE SEQUENCE [LARGE SCALE GENOMIC DNA]</scope>
    <source>
        <strain evidence="4">RMSCC 3488</strain>
    </source>
</reference>
<reference evidence="4" key="3">
    <citation type="journal article" date="2010" name="Genome Res.">
        <title>Population genomic sequencing of Coccidioides fungi reveals recent hybridization and transposon control.</title>
        <authorList>
            <person name="Neafsey D.E."/>
            <person name="Barker B.M."/>
            <person name="Sharpton T.J."/>
            <person name="Stajich J.E."/>
            <person name="Park D.J."/>
            <person name="Whiston E."/>
            <person name="Hung C.-Y."/>
            <person name="McMahan C."/>
            <person name="White J."/>
            <person name="Sykes S."/>
            <person name="Heiman D."/>
            <person name="Young S."/>
            <person name="Zeng Q."/>
            <person name="Abouelleil A."/>
            <person name="Aftuck L."/>
            <person name="Bessette D."/>
            <person name="Brown A."/>
            <person name="FitzGerald M."/>
            <person name="Lui A."/>
            <person name="Macdonald J.P."/>
            <person name="Priest M."/>
            <person name="Orbach M.J."/>
            <person name="Galgiani J.N."/>
            <person name="Kirkland T.N."/>
            <person name="Cole G.T."/>
            <person name="Birren B.W."/>
            <person name="Henn M.R."/>
            <person name="Taylor J.W."/>
            <person name="Rounsley S.D."/>
        </authorList>
    </citation>
    <scope>NUCLEOTIDE SEQUENCE [LARGE SCALE GENOMIC DNA]</scope>
    <source>
        <strain evidence="4">RMSCC 3488</strain>
    </source>
</reference>
<feature type="transmembrane region" description="Helical" evidence="2">
    <location>
        <begin position="192"/>
        <end position="210"/>
    </location>
</feature>
<reference evidence="3 4" key="1">
    <citation type="submission" date="2007-06" db="EMBL/GenBank/DDBJ databases">
        <title>The Genome Sequence of Coccidioides posadasii RMSCC_3488.</title>
        <authorList>
            <consortium name="Coccidioides Genome Resources Consortium"/>
            <consortium name="The Broad Institute Genome Sequencing Platform"/>
            <person name="Henn M.R."/>
            <person name="Sykes S."/>
            <person name="Young S."/>
            <person name="Jaffe D."/>
            <person name="Berlin A."/>
            <person name="Alvarez P."/>
            <person name="Butler J."/>
            <person name="Gnerre S."/>
            <person name="Grabherr M."/>
            <person name="Mauceli E."/>
            <person name="Brockman W."/>
            <person name="Kodira C."/>
            <person name="Alvarado L."/>
            <person name="Zeng Q."/>
            <person name="Crawford M."/>
            <person name="Antoine C."/>
            <person name="Devon K."/>
            <person name="Galgiani J."/>
            <person name="Orsborn K."/>
            <person name="Lewis M.L."/>
            <person name="Nusbaum C."/>
            <person name="Galagan J."/>
            <person name="Birren B."/>
        </authorList>
    </citation>
    <scope>NUCLEOTIDE SEQUENCE [LARGE SCALE GENOMIC DNA]</scope>
    <source>
        <strain evidence="3 4">RMSCC 3488</strain>
    </source>
</reference>
<feature type="transmembrane region" description="Helical" evidence="2">
    <location>
        <begin position="58"/>
        <end position="78"/>
    </location>
</feature>
<dbReference type="OrthoDB" id="66726at2759"/>
<feature type="region of interest" description="Disordered" evidence="1">
    <location>
        <begin position="1"/>
        <end position="21"/>
    </location>
</feature>
<keyword evidence="2" id="KW-0812">Transmembrane</keyword>
<sequence length="986" mass="108179">MSDPAMETVTAAVPSSPSSGSTFPTSVYDHTSFSNTTSSPLALLPSIPKEFIMLSLRFIYRVELFLFVTLPGSVVRALGLDRLVGSLIERGADLIGELGGVIDGGTVDAVAGGMEIAGTDGVAGAAAAAEAANESGFSFGEMLYSLKRFSGFFNYMTSKWSIGCFAVALILNRVSIYASTRRHLSLKWNRRLLLRIIPIILFATQIVSLLRACRCQTSPDYALLRYGKSKPVSTFDYAGEGGFLYKLSSFLLQWEDDRASCSAVSMAQPAEPGKAMYGSFSLLWPAFLRLCLGHFVETLSCALQGRPVATEAGMSVFEHSLAFAEAETMLTQSIGLGLFGNIKAAGSAEAENAMASGTAKILTRNQALERLNVTPELLLITLISTSNSLTSNILDVFGKQSRYRLINTTIWGLCFMAAILWGVFNLSILGHDATVLRFPTVCIVGFVPHLLILVGILTCGVIYLLALLLTACSLPSDLPRPTSFRERLALAHANMQGSSQVQNIRFNPHDDFYTTLVRIGYSSLTAASEAVFLNEGKGVVAKRMTWLEEDRLAEILASRSGNNPRSGITSVNPPFEADDGLDFKIPDGNSEWQTGYSQEKKFEKRRRGARSVKNETSLGSVGAFQGPARFHHGFTFLKGIFFLLVGWIAFGLVRLLERVGIVNRPQWLIKLAGTARKAAGTKRTIHQRSLDFWILTDEGVLQLPETDDFDVEQEMRKREMMHHGSWGEPQETQFEKKLYNWWKLGGAWGEKDESGDYNPPSDDWDDSTSVVSVSTDGEWESDLPDGRKTPTQEDPYPPSLPEPRSTTPDTLIDTASLARLLNPKDRETRLEARILSSHLLAGQEGRIMTRSQFKRQTEMERARVLTASRSPHPYFSRASEASNGGGRPSAEEEAEILEKLILSRRRSDHGQSSANSDSAWETGATGLGPSGPQCVVCQAAPRSIITWPCRCLCICEECRVSLAMNNFGSCVTCRRDVAGFVRLWVP</sequence>
<evidence type="ECO:0000256" key="1">
    <source>
        <dbReference type="SAM" id="MobiDB-lite"/>
    </source>
</evidence>
<organism evidence="3 4">
    <name type="scientific">Coccidioides posadasii RMSCC 3488</name>
    <dbReference type="NCBI Taxonomy" id="454284"/>
    <lineage>
        <taxon>Eukaryota</taxon>
        <taxon>Fungi</taxon>
        <taxon>Dikarya</taxon>
        <taxon>Ascomycota</taxon>
        <taxon>Pezizomycotina</taxon>
        <taxon>Eurotiomycetes</taxon>
        <taxon>Eurotiomycetidae</taxon>
        <taxon>Onygenales</taxon>
        <taxon>Onygenaceae</taxon>
        <taxon>Coccidioides</taxon>
    </lineage>
</organism>
<feature type="compositionally biased region" description="Low complexity" evidence="1">
    <location>
        <begin position="767"/>
        <end position="776"/>
    </location>
</feature>
<dbReference type="AlphaFoldDB" id="A0A0J6F1G1"/>
<dbReference type="Gene3D" id="3.30.40.10">
    <property type="entry name" value="Zinc/RING finger domain, C3HC4 (zinc finger)"/>
    <property type="match status" value="1"/>
</dbReference>
<accession>A0A0J6F1G1</accession>
<evidence type="ECO:0008006" key="5">
    <source>
        <dbReference type="Google" id="ProtNLM"/>
    </source>
</evidence>
<dbReference type="VEuPathDB" id="FungiDB:CPAG_03039"/>
<keyword evidence="2" id="KW-1133">Transmembrane helix</keyword>
<dbReference type="GO" id="GO:0016567">
    <property type="term" value="P:protein ubiquitination"/>
    <property type="evidence" value="ECO:0007669"/>
    <property type="project" value="TreeGrafter"/>
</dbReference>
<feature type="compositionally biased region" description="Low complexity" evidence="1">
    <location>
        <begin position="8"/>
        <end position="21"/>
    </location>
</feature>
<keyword evidence="2" id="KW-0472">Membrane</keyword>
<name>A0A0J6F1G1_COCPO</name>
<feature type="transmembrane region" description="Helical" evidence="2">
    <location>
        <begin position="152"/>
        <end position="171"/>
    </location>
</feature>
<feature type="transmembrane region" description="Helical" evidence="2">
    <location>
        <begin position="410"/>
        <end position="430"/>
    </location>
</feature>
<dbReference type="Proteomes" id="UP000054567">
    <property type="component" value="Unassembled WGS sequence"/>
</dbReference>
<gene>
    <name evidence="3" type="ORF">CPAG_03039</name>
</gene>
<proteinExistence type="predicted"/>
<feature type="transmembrane region" description="Helical" evidence="2">
    <location>
        <begin position="450"/>
        <end position="474"/>
    </location>
</feature>
<feature type="region of interest" description="Disordered" evidence="1">
    <location>
        <begin position="865"/>
        <end position="892"/>
    </location>
</feature>
<dbReference type="Pfam" id="PF13920">
    <property type="entry name" value="zf-C3HC4_3"/>
    <property type="match status" value="1"/>
</dbReference>
<dbReference type="GO" id="GO:0061630">
    <property type="term" value="F:ubiquitin protein ligase activity"/>
    <property type="evidence" value="ECO:0007669"/>
    <property type="project" value="TreeGrafter"/>
</dbReference>